<organism evidence="7 8">
    <name type="scientific">Illadopsis cleaveri</name>
    <name type="common">blackcap illadopsis</name>
    <dbReference type="NCBI Taxonomy" id="201329"/>
    <lineage>
        <taxon>Eukaryota</taxon>
        <taxon>Metazoa</taxon>
        <taxon>Chordata</taxon>
        <taxon>Craniata</taxon>
        <taxon>Vertebrata</taxon>
        <taxon>Euteleostomi</taxon>
        <taxon>Archelosauria</taxon>
        <taxon>Archosauria</taxon>
        <taxon>Dinosauria</taxon>
        <taxon>Saurischia</taxon>
        <taxon>Theropoda</taxon>
        <taxon>Coelurosauria</taxon>
        <taxon>Aves</taxon>
        <taxon>Neognathae</taxon>
        <taxon>Neoaves</taxon>
        <taxon>Telluraves</taxon>
        <taxon>Australaves</taxon>
        <taxon>Passeriformes</taxon>
        <taxon>Sylvioidea</taxon>
        <taxon>Timaliidae</taxon>
        <taxon>Illadopsis</taxon>
    </lineage>
</organism>
<comment type="subcellular location">
    <subcellularLocation>
        <location evidence="1">Cytoplasm</location>
    </subcellularLocation>
</comment>
<dbReference type="Proteomes" id="UP000534634">
    <property type="component" value="Unassembled WGS sequence"/>
</dbReference>
<keyword evidence="5" id="KW-0653">Protein transport</keyword>
<dbReference type="InterPro" id="IPR040122">
    <property type="entry name" value="Importin_beta"/>
</dbReference>
<dbReference type="InterPro" id="IPR000357">
    <property type="entry name" value="HEAT"/>
</dbReference>
<dbReference type="GO" id="GO:0006606">
    <property type="term" value="P:protein import into nucleus"/>
    <property type="evidence" value="ECO:0007669"/>
    <property type="project" value="InterPro"/>
</dbReference>
<keyword evidence="4" id="KW-0677">Repeat</keyword>
<evidence type="ECO:0000256" key="2">
    <source>
        <dbReference type="ARBA" id="ARBA00022448"/>
    </source>
</evidence>
<dbReference type="GO" id="GO:0005634">
    <property type="term" value="C:nucleus"/>
    <property type="evidence" value="ECO:0007669"/>
    <property type="project" value="UniProtKB-SubCell"/>
</dbReference>
<evidence type="ECO:0000256" key="5">
    <source>
        <dbReference type="ARBA" id="ARBA00022927"/>
    </source>
</evidence>
<keyword evidence="8" id="KW-1185">Reference proteome</keyword>
<dbReference type="Gene3D" id="1.25.10.10">
    <property type="entry name" value="Leucine-rich Repeat Variant"/>
    <property type="match status" value="1"/>
</dbReference>
<dbReference type="PANTHER" id="PTHR10527">
    <property type="entry name" value="IMPORTIN BETA"/>
    <property type="match status" value="1"/>
</dbReference>
<evidence type="ECO:0000256" key="6">
    <source>
        <dbReference type="SAM" id="MobiDB-lite"/>
    </source>
</evidence>
<name>A0A7L1C9Q0_9PASS</name>
<dbReference type="AlphaFoldDB" id="A0A7L1C9Q0"/>
<accession>A0A7L1C9Q0</accession>
<evidence type="ECO:0000256" key="3">
    <source>
        <dbReference type="ARBA" id="ARBA00022490"/>
    </source>
</evidence>
<evidence type="ECO:0000313" key="8">
    <source>
        <dbReference type="Proteomes" id="UP000534634"/>
    </source>
</evidence>
<dbReference type="SUPFAM" id="SSF48371">
    <property type="entry name" value="ARM repeat"/>
    <property type="match status" value="1"/>
</dbReference>
<dbReference type="Pfam" id="PF02985">
    <property type="entry name" value="HEAT"/>
    <property type="match status" value="1"/>
</dbReference>
<protein>
    <submittedName>
        <fullName evidence="7">TNPO1 protein</fullName>
    </submittedName>
</protein>
<reference evidence="7 8" key="1">
    <citation type="submission" date="2019-09" db="EMBL/GenBank/DDBJ databases">
        <title>Bird 10,000 Genomes (B10K) Project - Family phase.</title>
        <authorList>
            <person name="Zhang G."/>
        </authorList>
    </citation>
    <scope>NUCLEOTIDE SEQUENCE [LARGE SCALE GENOMIC DNA]</scope>
    <source>
        <strain evidence="7">B10K-DU-002-01</strain>
        <tissue evidence="7">Muscle</tissue>
    </source>
</reference>
<feature type="region of interest" description="Disordered" evidence="6">
    <location>
        <begin position="205"/>
        <end position="253"/>
    </location>
</feature>
<evidence type="ECO:0000256" key="4">
    <source>
        <dbReference type="ARBA" id="ARBA00022737"/>
    </source>
</evidence>
<evidence type="ECO:0000256" key="1">
    <source>
        <dbReference type="ARBA" id="ARBA00004496"/>
    </source>
</evidence>
<dbReference type="InterPro" id="IPR011989">
    <property type="entry name" value="ARM-like"/>
</dbReference>
<comment type="caution">
    <text evidence="7">The sequence shown here is derived from an EMBL/GenBank/DDBJ whole genome shotgun (WGS) entry which is preliminary data.</text>
</comment>
<dbReference type="GO" id="GO:0005737">
    <property type="term" value="C:cytoplasm"/>
    <property type="evidence" value="ECO:0007669"/>
    <property type="project" value="UniProtKB-SubCell"/>
</dbReference>
<feature type="compositionally biased region" description="Acidic residues" evidence="6">
    <location>
        <begin position="230"/>
        <end position="253"/>
    </location>
</feature>
<sequence>GILITTIASKGELQNWPELLPKLCSLLDSEDYNTCEGAFGALQKICEDSAEILDSDVLDRPLNIMIPKFLQFFKHSSPKIRWFRGGDPSLHLPGFSTVATFQQNLFALAGDEEPEVRKNVCRALVMLLEVRMDRLLPHMISIVEDQDENVALEACEFWLTLAEQPICKEVLCRHLTKLIPVLVNGMKYSEIDIILLKGDVEEDEAIPDSEQDIRPRFHRSKTVAQQHEEDGIEDDDDDDDELDDDDTISDWNL</sequence>
<feature type="non-terminal residue" evidence="7">
    <location>
        <position position="1"/>
    </location>
</feature>
<feature type="non-terminal residue" evidence="7">
    <location>
        <position position="253"/>
    </location>
</feature>
<proteinExistence type="predicted"/>
<keyword evidence="3" id="KW-0963">Cytoplasm</keyword>
<dbReference type="InterPro" id="IPR016024">
    <property type="entry name" value="ARM-type_fold"/>
</dbReference>
<gene>
    <name evidence="7" type="primary">Tnpo1_1</name>
    <name evidence="7" type="ORF">ILLCLE_R13000</name>
</gene>
<evidence type="ECO:0000313" key="7">
    <source>
        <dbReference type="EMBL" id="NXM62717.1"/>
    </source>
</evidence>
<dbReference type="EMBL" id="VXBB01020590">
    <property type="protein sequence ID" value="NXM62717.1"/>
    <property type="molecule type" value="Genomic_DNA"/>
</dbReference>
<keyword evidence="2" id="KW-0813">Transport</keyword>